<organism evidence="1 2">
    <name type="scientific">[Phormidium ambiguum] IAM M-71</name>
    <dbReference type="NCBI Taxonomy" id="454136"/>
    <lineage>
        <taxon>Bacteria</taxon>
        <taxon>Bacillati</taxon>
        <taxon>Cyanobacteriota</taxon>
        <taxon>Cyanophyceae</taxon>
        <taxon>Oscillatoriophycideae</taxon>
        <taxon>Aerosakkonematales</taxon>
        <taxon>Aerosakkonemataceae</taxon>
        <taxon>Floridanema</taxon>
    </lineage>
</organism>
<sequence length="213" mass="25129">MYQVQDKELDDRLRQFAIQAQKHPPMTVGRQQALMRLVQGILQSGRLCRPYRGQFEGIYEDIYEEAKQEMLLYICQKIESYNPEKSPVMRWVNFLLEKRFFPEAIPKVMNDKNSKNSLDDLDKLMDSEEGSHLSEILKECIESDPEDLFKNEYIENHPEANFQTVALKLLAGKTWKEISEELNVKIPTLSSFYRRSLKKFAAKLREYCREHGN</sequence>
<evidence type="ECO:0000313" key="1">
    <source>
        <dbReference type="EMBL" id="OKH30841.1"/>
    </source>
</evidence>
<reference evidence="1 2" key="1">
    <citation type="submission" date="2016-11" db="EMBL/GenBank/DDBJ databases">
        <title>Draft Genome Sequences of Nine Cyanobacterial Strains from Diverse Habitats.</title>
        <authorList>
            <person name="Zhu T."/>
            <person name="Hou S."/>
            <person name="Lu X."/>
            <person name="Hess W.R."/>
        </authorList>
    </citation>
    <scope>NUCLEOTIDE SEQUENCE [LARGE SCALE GENOMIC DNA]</scope>
    <source>
        <strain evidence="1 2">IAM M-71</strain>
    </source>
</reference>
<dbReference type="AlphaFoldDB" id="A0A1U7I3R8"/>
<dbReference type="EMBL" id="MRCE01000058">
    <property type="protein sequence ID" value="OKH30841.1"/>
    <property type="molecule type" value="Genomic_DNA"/>
</dbReference>
<dbReference type="Proteomes" id="UP000185860">
    <property type="component" value="Unassembled WGS sequence"/>
</dbReference>
<dbReference type="OrthoDB" id="451633at2"/>
<accession>A0A1U7I3R8</accession>
<proteinExistence type="predicted"/>
<comment type="caution">
    <text evidence="1">The sequence shown here is derived from an EMBL/GenBank/DDBJ whole genome shotgun (WGS) entry which is preliminary data.</text>
</comment>
<evidence type="ECO:0000313" key="2">
    <source>
        <dbReference type="Proteomes" id="UP000185860"/>
    </source>
</evidence>
<gene>
    <name evidence="1" type="ORF">NIES2119_30165</name>
</gene>
<name>A0A1U7I3R8_9CYAN</name>
<dbReference type="STRING" id="454136.NIES2119_30165"/>
<dbReference type="RefSeq" id="WP_073597187.1">
    <property type="nucleotide sequence ID" value="NZ_MRCE01000058.1"/>
</dbReference>
<protein>
    <submittedName>
        <fullName evidence="1">Uncharacterized protein</fullName>
    </submittedName>
</protein>